<evidence type="ECO:0000313" key="4">
    <source>
        <dbReference type="Proteomes" id="UP000283895"/>
    </source>
</evidence>
<gene>
    <name evidence="3" type="ORF">VMCG_00857</name>
</gene>
<dbReference type="PROSITE" id="PS00036">
    <property type="entry name" value="BZIP_BASIC"/>
    <property type="match status" value="1"/>
</dbReference>
<dbReference type="PANTHER" id="PTHR38116">
    <property type="entry name" value="CHROMOSOME 7, WHOLE GENOME SHOTGUN SEQUENCE"/>
    <property type="match status" value="1"/>
</dbReference>
<dbReference type="PANTHER" id="PTHR38116:SF5">
    <property type="entry name" value="BZIP DOMAIN-CONTAINING PROTEIN"/>
    <property type="match status" value="1"/>
</dbReference>
<dbReference type="InterPro" id="IPR021833">
    <property type="entry name" value="DUF3425"/>
</dbReference>
<evidence type="ECO:0000256" key="1">
    <source>
        <dbReference type="SAM" id="MobiDB-lite"/>
    </source>
</evidence>
<reference evidence="3 4" key="1">
    <citation type="submission" date="2015-09" db="EMBL/GenBank/DDBJ databases">
        <title>Host preference determinants of Valsa canker pathogens revealed by comparative genomics.</title>
        <authorList>
            <person name="Yin Z."/>
            <person name="Huang L."/>
        </authorList>
    </citation>
    <scope>NUCLEOTIDE SEQUENCE [LARGE SCALE GENOMIC DNA]</scope>
    <source>
        <strain evidence="3 4">03-1</strain>
    </source>
</reference>
<dbReference type="Proteomes" id="UP000283895">
    <property type="component" value="Unassembled WGS sequence"/>
</dbReference>
<protein>
    <recommendedName>
        <fullName evidence="2">BZIP domain-containing protein</fullName>
    </recommendedName>
</protein>
<comment type="caution">
    <text evidence="3">The sequence shown here is derived from an EMBL/GenBank/DDBJ whole genome shotgun (WGS) entry which is preliminary data.</text>
</comment>
<dbReference type="EMBL" id="LKEA01000002">
    <property type="protein sequence ID" value="ROW10954.1"/>
    <property type="molecule type" value="Genomic_DNA"/>
</dbReference>
<feature type="compositionally biased region" description="Basic and acidic residues" evidence="1">
    <location>
        <begin position="28"/>
        <end position="43"/>
    </location>
</feature>
<dbReference type="InterPro" id="IPR004827">
    <property type="entry name" value="bZIP"/>
</dbReference>
<evidence type="ECO:0000259" key="2">
    <source>
        <dbReference type="PROSITE" id="PS00036"/>
    </source>
</evidence>
<dbReference type="CDD" id="cd14688">
    <property type="entry name" value="bZIP_YAP"/>
    <property type="match status" value="1"/>
</dbReference>
<accession>A0A423X4S7</accession>
<name>A0A423X4S7_9PEZI</name>
<feature type="region of interest" description="Disordered" evidence="1">
    <location>
        <begin position="1"/>
        <end position="53"/>
    </location>
</feature>
<dbReference type="Pfam" id="PF11905">
    <property type="entry name" value="DUF3425"/>
    <property type="match status" value="1"/>
</dbReference>
<evidence type="ECO:0000313" key="3">
    <source>
        <dbReference type="EMBL" id="ROW10954.1"/>
    </source>
</evidence>
<dbReference type="AlphaFoldDB" id="A0A423X4S7"/>
<keyword evidence="4" id="KW-1185">Reference proteome</keyword>
<feature type="domain" description="BZIP" evidence="2">
    <location>
        <begin position="41"/>
        <end position="56"/>
    </location>
</feature>
<dbReference type="GO" id="GO:0003700">
    <property type="term" value="F:DNA-binding transcription factor activity"/>
    <property type="evidence" value="ECO:0007669"/>
    <property type="project" value="InterPro"/>
</dbReference>
<sequence>MNHADAMAASPSDPQTHIGVGRQAARSGTEKRKPIRRDPEKRRQQNIQAQKKYRAKLRKKLDDLEALAASVASGRGDVPAIAPEAVLPDDTTGQQSSPSHTLQQQGPCLALDRYIDTVSHRSPAVNIIDFESKLNADSTGLELSSWDPTTSIDPSHLIVDKYRENIEPCWVTDYVDCGCPARHVQVRWSGPPRHTTYQIVKIGPNFLTADPYMNSLRIERMCCVDAIWSNCLHIGLDRDKFCGEDAISPFSRPTKRAIDDVSNDSMVLTIQSIFKTLKPDLRPTREQIVINHSPWYDVLPFPTFRKNIIRSQHMIDDDDLFHDLMDGVMCWGGAGIGRMDRDCSTGHASTGTPWDSRSWEAKPWFLRKYWDLLGGEEGELVRQSEWWRNIRGDESDPLLDI</sequence>
<proteinExistence type="predicted"/>
<dbReference type="OrthoDB" id="5973539at2759"/>
<organism evidence="3 4">
    <name type="scientific">Cytospora schulzeri</name>
    <dbReference type="NCBI Taxonomy" id="448051"/>
    <lineage>
        <taxon>Eukaryota</taxon>
        <taxon>Fungi</taxon>
        <taxon>Dikarya</taxon>
        <taxon>Ascomycota</taxon>
        <taxon>Pezizomycotina</taxon>
        <taxon>Sordariomycetes</taxon>
        <taxon>Sordariomycetidae</taxon>
        <taxon>Diaporthales</taxon>
        <taxon>Cytosporaceae</taxon>
        <taxon>Cytospora</taxon>
    </lineage>
</organism>